<evidence type="ECO:0000313" key="1">
    <source>
        <dbReference type="EMBL" id="OPC82813.1"/>
    </source>
</evidence>
<sequence>MSDAGAVRAFRMATHREGEVEPRLVAMRDFLANASDAEVVRNRGLIESQIQAVATQQPETAARMLADVLGRDPRGHYARAIDAVLRWWVVQPGSDFAETWTTLEKALEAGPRPLERALLDVLGGLDPRAPVRRWRVAATTRVLDCLEERFEQPARHPDHDLWRLLPVVAPPGAPGTRAEWVCVIGDRAAARGAEAAARTCYRLAFEQGCAAAAPRLAHRLAVEGHRELTGGDPERAVRYLYEAAMLDPDHAEYRELHRAAVAARDGGAAAGVRPGTAAALVVAAADLLERGDDAGAVRLLRRGLPGGGGASGLGGVSGGGAATAGGAATVGAGPDDAGPEPHVVEEPYADTWPARLLLGTLEGDDSMVAGAARDLLRRYGAGWVRRTPLGPGLVLHRVTRADPELAATLLESSPAELRDGRLGRAVATAAAYRILALGVRDLGAGRPEAARARADLAERLLAGDEA</sequence>
<dbReference type="AlphaFoldDB" id="A0A1T3P136"/>
<keyword evidence="2" id="KW-1185">Reference proteome</keyword>
<accession>A0A1T3P136</accession>
<proteinExistence type="predicted"/>
<protein>
    <submittedName>
        <fullName evidence="1">Uncharacterized protein</fullName>
    </submittedName>
</protein>
<dbReference type="RefSeq" id="WP_078977100.1">
    <property type="nucleotide sequence ID" value="NZ_MWQN01000001.1"/>
</dbReference>
<reference evidence="1 2" key="1">
    <citation type="submission" date="2017-03" db="EMBL/GenBank/DDBJ databases">
        <title>Draft genome sequence of Streptomyces scabrisporus NF3, endophyte isolated from Amphipterygium adstringens.</title>
        <authorList>
            <person name="Vazquez M."/>
            <person name="Ceapa C.D."/>
            <person name="Rodriguez Luna D."/>
            <person name="Sanchez Esquivel S."/>
        </authorList>
    </citation>
    <scope>NUCLEOTIDE SEQUENCE [LARGE SCALE GENOMIC DNA]</scope>
    <source>
        <strain evidence="1 2">NF3</strain>
    </source>
</reference>
<dbReference type="Proteomes" id="UP000190037">
    <property type="component" value="Unassembled WGS sequence"/>
</dbReference>
<dbReference type="STRING" id="159449.B4N89_19400"/>
<name>A0A1T3P136_9ACTN</name>
<evidence type="ECO:0000313" key="2">
    <source>
        <dbReference type="Proteomes" id="UP000190037"/>
    </source>
</evidence>
<dbReference type="EMBL" id="MWQN01000001">
    <property type="protein sequence ID" value="OPC82813.1"/>
    <property type="molecule type" value="Genomic_DNA"/>
</dbReference>
<dbReference type="OrthoDB" id="4350136at2"/>
<gene>
    <name evidence="1" type="ORF">B4N89_19400</name>
</gene>
<organism evidence="1 2">
    <name type="scientific">Embleya scabrispora</name>
    <dbReference type="NCBI Taxonomy" id="159449"/>
    <lineage>
        <taxon>Bacteria</taxon>
        <taxon>Bacillati</taxon>
        <taxon>Actinomycetota</taxon>
        <taxon>Actinomycetes</taxon>
        <taxon>Kitasatosporales</taxon>
        <taxon>Streptomycetaceae</taxon>
        <taxon>Embleya</taxon>
    </lineage>
</organism>
<comment type="caution">
    <text evidence="1">The sequence shown here is derived from an EMBL/GenBank/DDBJ whole genome shotgun (WGS) entry which is preliminary data.</text>
</comment>